<feature type="domain" description="Anaphase-promoting complex subunit 4-like WD40" evidence="7">
    <location>
        <begin position="28"/>
        <end position="124"/>
    </location>
</feature>
<feature type="compositionally biased region" description="Basic and acidic residues" evidence="6">
    <location>
        <begin position="592"/>
        <end position="604"/>
    </location>
</feature>
<dbReference type="EMBL" id="GL376586">
    <property type="status" value="NOT_ANNOTATED_CDS"/>
    <property type="molecule type" value="Genomic_DNA"/>
</dbReference>
<dbReference type="InterPro" id="IPR024789">
    <property type="entry name" value="APC4"/>
</dbReference>
<keyword evidence="5" id="KW-0131">Cell cycle</keyword>
<dbReference type="STRING" id="431595.K3X947"/>
<dbReference type="Pfam" id="PF12896">
    <property type="entry name" value="ANAPC4"/>
    <property type="match status" value="1"/>
</dbReference>
<dbReference type="GO" id="GO:0034399">
    <property type="term" value="C:nuclear periphery"/>
    <property type="evidence" value="ECO:0007669"/>
    <property type="project" value="TreeGrafter"/>
</dbReference>
<dbReference type="InterPro" id="IPR024977">
    <property type="entry name" value="Apc4-like_WD40_dom"/>
</dbReference>
<evidence type="ECO:0000256" key="2">
    <source>
        <dbReference type="ARBA" id="ARBA00022618"/>
    </source>
</evidence>
<dbReference type="EnsemblProtists" id="PYU1_T013746">
    <property type="protein sequence ID" value="PYU1_T013746"/>
    <property type="gene ID" value="PYU1_G013717"/>
</dbReference>
<dbReference type="InParanoid" id="K3X947"/>
<dbReference type="SUPFAM" id="SSF50978">
    <property type="entry name" value="WD40 repeat-like"/>
    <property type="match status" value="1"/>
</dbReference>
<name>K3X947_GLOUD</name>
<dbReference type="GO" id="GO:0051301">
    <property type="term" value="P:cell division"/>
    <property type="evidence" value="ECO:0007669"/>
    <property type="project" value="UniProtKB-KW"/>
</dbReference>
<dbReference type="Gene3D" id="2.130.10.10">
    <property type="entry name" value="YVTN repeat-like/Quinoprotein amine dehydrogenase"/>
    <property type="match status" value="1"/>
</dbReference>
<reference evidence="10" key="2">
    <citation type="submission" date="2010-04" db="EMBL/GenBank/DDBJ databases">
        <authorList>
            <person name="Buell R."/>
            <person name="Hamilton J."/>
            <person name="Hostetler J."/>
        </authorList>
    </citation>
    <scope>NUCLEOTIDE SEQUENCE [LARGE SCALE GENOMIC DNA]</scope>
    <source>
        <strain evidence="10">DAOM:BR144</strain>
    </source>
</reference>
<dbReference type="Pfam" id="PF12894">
    <property type="entry name" value="ANAPC4_WD40"/>
    <property type="match status" value="1"/>
</dbReference>
<evidence type="ECO:0000259" key="7">
    <source>
        <dbReference type="Pfam" id="PF12894"/>
    </source>
</evidence>
<reference evidence="9" key="3">
    <citation type="submission" date="2015-02" db="UniProtKB">
        <authorList>
            <consortium name="EnsemblProtists"/>
        </authorList>
    </citation>
    <scope>IDENTIFICATION</scope>
    <source>
        <strain evidence="9">DAOM BR144</strain>
    </source>
</reference>
<feature type="region of interest" description="Disordered" evidence="6">
    <location>
        <begin position="589"/>
        <end position="620"/>
    </location>
</feature>
<keyword evidence="2" id="KW-0132">Cell division</keyword>
<dbReference type="GO" id="GO:0031145">
    <property type="term" value="P:anaphase-promoting complex-dependent catabolic process"/>
    <property type="evidence" value="ECO:0007669"/>
    <property type="project" value="InterPro"/>
</dbReference>
<dbReference type="HOGENOM" id="CLU_021723_0_0_1"/>
<evidence type="ECO:0000313" key="10">
    <source>
        <dbReference type="Proteomes" id="UP000019132"/>
    </source>
</evidence>
<dbReference type="eggNOG" id="KOG4640">
    <property type="taxonomic scope" value="Eukaryota"/>
</dbReference>
<keyword evidence="4" id="KW-0833">Ubl conjugation pathway</keyword>
<dbReference type="InterPro" id="IPR036322">
    <property type="entry name" value="WD40_repeat_dom_sf"/>
</dbReference>
<dbReference type="PANTHER" id="PTHR13260:SF0">
    <property type="entry name" value="ANAPHASE-PROMOTING COMPLEX SUBUNIT 4"/>
    <property type="match status" value="1"/>
</dbReference>
<dbReference type="OMA" id="WQKLLHV"/>
<sequence length="620" mass="68634">MAADSGAMLLQAFAVLQEKYVHARRLACCSTMDLIAVLTVDGQLLVHRTLSWQKLLHVKPNEVAFEVTTVEWSPDGLCLALGCDEGEVVVYEIESGEARPDLRGLKRLDAFQHRHAITAMHWVQQQLIDARDVSNGAAAKYFSHRAARCVPTAPSSKKQSSPSTVLATADADNSIVLWWMGKVYMAKIDVSARVRELGGLTNSTFTIDAVRLAPDLSRLFVMLVAANTDSLTNSEAQTTDTEGSHTESSSNKVHQLVTFDMSSLHQIRDELDLVASVADESYAVMNQLVLTMRSMISEWKNATRIFELKMGLMGLLYEKYGCEDPPQVDMLSVVASGITSPALAQYFAQDIQEMSVDRMQKLLMSGCQTLASLVDDKMKAGLVHLLFQLSELRGRAKWKRNAYSGVLGLWIPQIDELVLLAQDLLISMEVLAQAIHETRQDFVLFFQWILERIRVHTNASTSRGGSSAASSNANGDSGAKSLLNQRRLCSFLQRAAETAQEFRKEQPPSNKYRVEPTFGNLVSKQLSKAKSVEEPNGSVSSTVLLEKLETKWFELMQRMTESITNSVVVDIAGCFTVAGQVAEFSFHHREKSLKSGHDSDKGGIDEQIDDDGDDEDSEEE</sequence>
<dbReference type="GO" id="GO:0070979">
    <property type="term" value="P:protein K11-linked ubiquitination"/>
    <property type="evidence" value="ECO:0007669"/>
    <property type="project" value="TreeGrafter"/>
</dbReference>
<dbReference type="Proteomes" id="UP000019132">
    <property type="component" value="Unassembled WGS sequence"/>
</dbReference>
<dbReference type="InterPro" id="IPR024790">
    <property type="entry name" value="APC4_long_dom"/>
</dbReference>
<accession>K3X947</accession>
<dbReference type="GO" id="GO:0005680">
    <property type="term" value="C:anaphase-promoting complex"/>
    <property type="evidence" value="ECO:0007669"/>
    <property type="project" value="InterPro"/>
</dbReference>
<organism evidence="9 10">
    <name type="scientific">Globisporangium ultimum (strain ATCC 200006 / CBS 805.95 / DAOM BR144)</name>
    <name type="common">Pythium ultimum</name>
    <dbReference type="NCBI Taxonomy" id="431595"/>
    <lineage>
        <taxon>Eukaryota</taxon>
        <taxon>Sar</taxon>
        <taxon>Stramenopiles</taxon>
        <taxon>Oomycota</taxon>
        <taxon>Peronosporomycetes</taxon>
        <taxon>Pythiales</taxon>
        <taxon>Pythiaceae</taxon>
        <taxon>Globisporangium</taxon>
    </lineage>
</organism>
<reference evidence="10" key="1">
    <citation type="journal article" date="2010" name="Genome Biol.">
        <title>Genome sequence of the necrotrophic plant pathogen Pythium ultimum reveals original pathogenicity mechanisms and effector repertoire.</title>
        <authorList>
            <person name="Levesque C.A."/>
            <person name="Brouwer H."/>
            <person name="Cano L."/>
            <person name="Hamilton J.P."/>
            <person name="Holt C."/>
            <person name="Huitema E."/>
            <person name="Raffaele S."/>
            <person name="Robideau G.P."/>
            <person name="Thines M."/>
            <person name="Win J."/>
            <person name="Zerillo M.M."/>
            <person name="Beakes G.W."/>
            <person name="Boore J.L."/>
            <person name="Busam D."/>
            <person name="Dumas B."/>
            <person name="Ferriera S."/>
            <person name="Fuerstenberg S.I."/>
            <person name="Gachon C.M."/>
            <person name="Gaulin E."/>
            <person name="Govers F."/>
            <person name="Grenville-Briggs L."/>
            <person name="Horner N."/>
            <person name="Hostetler J."/>
            <person name="Jiang R.H."/>
            <person name="Johnson J."/>
            <person name="Krajaejun T."/>
            <person name="Lin H."/>
            <person name="Meijer H.J."/>
            <person name="Moore B."/>
            <person name="Morris P."/>
            <person name="Phuntmart V."/>
            <person name="Puiu D."/>
            <person name="Shetty J."/>
            <person name="Stajich J.E."/>
            <person name="Tripathy S."/>
            <person name="Wawra S."/>
            <person name="van West P."/>
            <person name="Whitty B.R."/>
            <person name="Coutinho P.M."/>
            <person name="Henrissat B."/>
            <person name="Martin F."/>
            <person name="Thomas P.D."/>
            <person name="Tyler B.M."/>
            <person name="De Vries R.P."/>
            <person name="Kamoun S."/>
            <person name="Yandell M."/>
            <person name="Tisserat N."/>
            <person name="Buell C.R."/>
        </authorList>
    </citation>
    <scope>NUCLEOTIDE SEQUENCE</scope>
    <source>
        <strain evidence="10">DAOM:BR144</strain>
    </source>
</reference>
<feature type="compositionally biased region" description="Acidic residues" evidence="6">
    <location>
        <begin position="606"/>
        <end position="620"/>
    </location>
</feature>
<evidence type="ECO:0000256" key="5">
    <source>
        <dbReference type="ARBA" id="ARBA00023306"/>
    </source>
</evidence>
<feature type="domain" description="Anaphase-promoting complex subunit 4 long" evidence="8">
    <location>
        <begin position="256"/>
        <end position="451"/>
    </location>
</feature>
<dbReference type="VEuPathDB" id="FungiDB:PYU1_G013717"/>
<evidence type="ECO:0000259" key="8">
    <source>
        <dbReference type="Pfam" id="PF12896"/>
    </source>
</evidence>
<evidence type="ECO:0000256" key="3">
    <source>
        <dbReference type="ARBA" id="ARBA00022776"/>
    </source>
</evidence>
<evidence type="ECO:0000256" key="4">
    <source>
        <dbReference type="ARBA" id="ARBA00022786"/>
    </source>
</evidence>
<evidence type="ECO:0000256" key="1">
    <source>
        <dbReference type="ARBA" id="ARBA00016067"/>
    </source>
</evidence>
<evidence type="ECO:0000313" key="9">
    <source>
        <dbReference type="EnsemblProtists" id="PYU1_T013746"/>
    </source>
</evidence>
<keyword evidence="3" id="KW-0498">Mitosis</keyword>
<protein>
    <recommendedName>
        <fullName evidence="1">Anaphase-promoting complex subunit 4</fullName>
    </recommendedName>
</protein>
<evidence type="ECO:0000256" key="6">
    <source>
        <dbReference type="SAM" id="MobiDB-lite"/>
    </source>
</evidence>
<dbReference type="AlphaFoldDB" id="K3X947"/>
<keyword evidence="10" id="KW-1185">Reference proteome</keyword>
<proteinExistence type="predicted"/>
<dbReference type="PANTHER" id="PTHR13260">
    <property type="entry name" value="ANAPHASE PROMOTING COMPLEX SUBUNIT 4 APC4"/>
    <property type="match status" value="1"/>
</dbReference>
<dbReference type="InterPro" id="IPR015943">
    <property type="entry name" value="WD40/YVTN_repeat-like_dom_sf"/>
</dbReference>